<name>A0ABQ9FZ78_9NEOP</name>
<organism evidence="2 3">
    <name type="scientific">Dryococelus australis</name>
    <dbReference type="NCBI Taxonomy" id="614101"/>
    <lineage>
        <taxon>Eukaryota</taxon>
        <taxon>Metazoa</taxon>
        <taxon>Ecdysozoa</taxon>
        <taxon>Arthropoda</taxon>
        <taxon>Hexapoda</taxon>
        <taxon>Insecta</taxon>
        <taxon>Pterygota</taxon>
        <taxon>Neoptera</taxon>
        <taxon>Polyneoptera</taxon>
        <taxon>Phasmatodea</taxon>
        <taxon>Verophasmatodea</taxon>
        <taxon>Anareolatae</taxon>
        <taxon>Phasmatidae</taxon>
        <taxon>Eurycanthinae</taxon>
        <taxon>Dryococelus</taxon>
    </lineage>
</organism>
<feature type="domain" description="ADAM cysteine-rich" evidence="1">
    <location>
        <begin position="98"/>
        <end position="128"/>
    </location>
</feature>
<dbReference type="EMBL" id="JARBHB010000017">
    <property type="protein sequence ID" value="KAJ8865545.1"/>
    <property type="molecule type" value="Genomic_DNA"/>
</dbReference>
<reference evidence="2 3" key="1">
    <citation type="submission" date="2023-02" db="EMBL/GenBank/DDBJ databases">
        <title>LHISI_Scaffold_Assembly.</title>
        <authorList>
            <person name="Stuart O.P."/>
            <person name="Cleave R."/>
            <person name="Magrath M.J.L."/>
            <person name="Mikheyev A.S."/>
        </authorList>
    </citation>
    <scope>NUCLEOTIDE SEQUENCE [LARGE SCALE GENOMIC DNA]</scope>
    <source>
        <strain evidence="2">Daus_M_001</strain>
        <tissue evidence="2">Leg muscle</tissue>
    </source>
</reference>
<keyword evidence="3" id="KW-1185">Reference proteome</keyword>
<evidence type="ECO:0000313" key="3">
    <source>
        <dbReference type="Proteomes" id="UP001159363"/>
    </source>
</evidence>
<comment type="caution">
    <text evidence="2">The sequence shown here is derived from an EMBL/GenBank/DDBJ whole genome shotgun (WGS) entry which is preliminary data.</text>
</comment>
<sequence length="132" mass="14411">MMEIAHKMLEGGITMPSGEVLGSVEESLLEMVAIIAGIESAIQSTPAMKKIICFFQHWRVLCCVHAGWCAGTRPMSATWRSTARRENGQCPHDVHKKNGNPCGTGTGYCFNGVCPTLNIQCEQIWGYGMGTF</sequence>
<evidence type="ECO:0000313" key="2">
    <source>
        <dbReference type="EMBL" id="KAJ8865545.1"/>
    </source>
</evidence>
<dbReference type="InterPro" id="IPR006586">
    <property type="entry name" value="ADAM_Cys-rich"/>
</dbReference>
<dbReference type="PANTHER" id="PTHR11905:SF237">
    <property type="entry name" value="MIND-MELD, ISOFORM J"/>
    <property type="match status" value="1"/>
</dbReference>
<dbReference type="Pfam" id="PF08516">
    <property type="entry name" value="ADAM_CR"/>
    <property type="match status" value="1"/>
</dbReference>
<evidence type="ECO:0000259" key="1">
    <source>
        <dbReference type="Pfam" id="PF08516"/>
    </source>
</evidence>
<dbReference type="Proteomes" id="UP001159363">
    <property type="component" value="Chromosome 16"/>
</dbReference>
<gene>
    <name evidence="2" type="ORF">PR048_033065</name>
</gene>
<dbReference type="PANTHER" id="PTHR11905">
    <property type="entry name" value="ADAM A DISINTEGRIN AND METALLOPROTEASE DOMAIN"/>
    <property type="match status" value="1"/>
</dbReference>
<proteinExistence type="predicted"/>
<accession>A0ABQ9FZ78</accession>
<protein>
    <recommendedName>
        <fullName evidence="1">ADAM cysteine-rich domain-containing protein</fullName>
    </recommendedName>
</protein>